<dbReference type="CDD" id="cd00090">
    <property type="entry name" value="HTH_ARSR"/>
    <property type="match status" value="1"/>
</dbReference>
<evidence type="ECO:0000256" key="3">
    <source>
        <dbReference type="ARBA" id="ARBA00023163"/>
    </source>
</evidence>
<evidence type="ECO:0000259" key="4">
    <source>
        <dbReference type="PROSITE" id="PS50987"/>
    </source>
</evidence>
<dbReference type="PRINTS" id="PR00778">
    <property type="entry name" value="HTHARSR"/>
</dbReference>
<dbReference type="AlphaFoldDB" id="A0A4Y6V8S5"/>
<accession>A0A4Y6V8S5</accession>
<evidence type="ECO:0000313" key="6">
    <source>
        <dbReference type="Proteomes" id="UP000317214"/>
    </source>
</evidence>
<evidence type="ECO:0000313" key="5">
    <source>
        <dbReference type="EMBL" id="QDH25021.1"/>
    </source>
</evidence>
<dbReference type="NCBIfam" id="NF033788">
    <property type="entry name" value="HTH_metalloreg"/>
    <property type="match status" value="1"/>
</dbReference>
<organism evidence="5 6">
    <name type="scientific">Neokomagataea tanensis</name>
    <dbReference type="NCBI Taxonomy" id="661191"/>
    <lineage>
        <taxon>Bacteria</taxon>
        <taxon>Pseudomonadati</taxon>
        <taxon>Pseudomonadota</taxon>
        <taxon>Alphaproteobacteria</taxon>
        <taxon>Acetobacterales</taxon>
        <taxon>Acetobacteraceae</taxon>
        <taxon>Neokomagataea</taxon>
    </lineage>
</organism>
<dbReference type="InterPro" id="IPR051011">
    <property type="entry name" value="Metal_resp_trans_reg"/>
</dbReference>
<keyword evidence="3" id="KW-0804">Transcription</keyword>
<sequence>MMDNLKQRAEYVARILKMLAHAERLQIACALAEQEYSVAQLETKLGIHQPALSRHLTILKKEETLSSRREGKNVFYTLTDEKTGKLVKNLYNIYCKGHDL</sequence>
<dbReference type="Proteomes" id="UP000317214">
    <property type="component" value="Chromosome"/>
</dbReference>
<dbReference type="PANTHER" id="PTHR43132:SF2">
    <property type="entry name" value="ARSENICAL RESISTANCE OPERON REPRESSOR ARSR-RELATED"/>
    <property type="match status" value="1"/>
</dbReference>
<keyword evidence="6" id="KW-1185">Reference proteome</keyword>
<evidence type="ECO:0000256" key="1">
    <source>
        <dbReference type="ARBA" id="ARBA00023015"/>
    </source>
</evidence>
<dbReference type="SMART" id="SM00418">
    <property type="entry name" value="HTH_ARSR"/>
    <property type="match status" value="1"/>
</dbReference>
<dbReference type="KEGG" id="ntn:D5366_07125"/>
<keyword evidence="2" id="KW-0238">DNA-binding</keyword>
<dbReference type="Gene3D" id="1.10.10.10">
    <property type="entry name" value="Winged helix-like DNA-binding domain superfamily/Winged helix DNA-binding domain"/>
    <property type="match status" value="1"/>
</dbReference>
<dbReference type="InterPro" id="IPR011991">
    <property type="entry name" value="ArsR-like_HTH"/>
</dbReference>
<feature type="domain" description="HTH arsR-type" evidence="4">
    <location>
        <begin position="5"/>
        <end position="98"/>
    </location>
</feature>
<dbReference type="SUPFAM" id="SSF46785">
    <property type="entry name" value="Winged helix' DNA-binding domain"/>
    <property type="match status" value="1"/>
</dbReference>
<dbReference type="RefSeq" id="WP_141492873.1">
    <property type="nucleotide sequence ID" value="NZ_CP032485.1"/>
</dbReference>
<gene>
    <name evidence="5" type="ORF">D5366_07125</name>
</gene>
<dbReference type="InterPro" id="IPR036390">
    <property type="entry name" value="WH_DNA-bd_sf"/>
</dbReference>
<dbReference type="EMBL" id="CP032485">
    <property type="protein sequence ID" value="QDH25021.1"/>
    <property type="molecule type" value="Genomic_DNA"/>
</dbReference>
<dbReference type="GO" id="GO:0003677">
    <property type="term" value="F:DNA binding"/>
    <property type="evidence" value="ECO:0007669"/>
    <property type="project" value="UniProtKB-KW"/>
</dbReference>
<protein>
    <submittedName>
        <fullName evidence="5">Transcriptional regulator</fullName>
    </submittedName>
</protein>
<reference evidence="5 6" key="1">
    <citation type="submission" date="2018-09" db="EMBL/GenBank/DDBJ databases">
        <title>The complete genome sequence of Neokomagataea tanensis NBRC 106556(T).</title>
        <authorList>
            <person name="Chua K.-O."/>
            <person name="See-Too W.-S."/>
            <person name="Hong K.-W."/>
            <person name="Yin W.-F."/>
            <person name="Chan K.-G."/>
        </authorList>
    </citation>
    <scope>NUCLEOTIDE SEQUENCE [LARGE SCALE GENOMIC DNA]</scope>
    <source>
        <strain evidence="6">AH13 \ NBRC 106556</strain>
    </source>
</reference>
<dbReference type="GO" id="GO:0003700">
    <property type="term" value="F:DNA-binding transcription factor activity"/>
    <property type="evidence" value="ECO:0007669"/>
    <property type="project" value="InterPro"/>
</dbReference>
<name>A0A4Y6V8S5_9PROT</name>
<dbReference type="InterPro" id="IPR001845">
    <property type="entry name" value="HTH_ArsR_DNA-bd_dom"/>
</dbReference>
<dbReference type="Pfam" id="PF01022">
    <property type="entry name" value="HTH_5"/>
    <property type="match status" value="1"/>
</dbReference>
<evidence type="ECO:0000256" key="2">
    <source>
        <dbReference type="ARBA" id="ARBA00023125"/>
    </source>
</evidence>
<dbReference type="OrthoDB" id="194599at2"/>
<proteinExistence type="predicted"/>
<dbReference type="InterPro" id="IPR036388">
    <property type="entry name" value="WH-like_DNA-bd_sf"/>
</dbReference>
<keyword evidence="1" id="KW-0805">Transcription regulation</keyword>
<dbReference type="PROSITE" id="PS50987">
    <property type="entry name" value="HTH_ARSR_2"/>
    <property type="match status" value="1"/>
</dbReference>
<dbReference type="PANTHER" id="PTHR43132">
    <property type="entry name" value="ARSENICAL RESISTANCE OPERON REPRESSOR ARSR-RELATED"/>
    <property type="match status" value="1"/>
</dbReference>